<keyword evidence="3" id="KW-1185">Reference proteome</keyword>
<dbReference type="Proteomes" id="UP000743001">
    <property type="component" value="Unassembled WGS sequence"/>
</dbReference>
<proteinExistence type="predicted"/>
<dbReference type="EMBL" id="JAHLQJ010000016">
    <property type="protein sequence ID" value="MBU5673727.1"/>
    <property type="molecule type" value="Genomic_DNA"/>
</dbReference>
<dbReference type="PROSITE" id="PS50889">
    <property type="entry name" value="S4"/>
    <property type="match status" value="1"/>
</dbReference>
<evidence type="ECO:0000256" key="1">
    <source>
        <dbReference type="PROSITE-ProRule" id="PRU00182"/>
    </source>
</evidence>
<comment type="caution">
    <text evidence="2">The sequence shown here is derived from an EMBL/GenBank/DDBJ whole genome shotgun (WGS) entry which is preliminary data.</text>
</comment>
<organism evidence="2 3">
    <name type="scientific">Paenibacillus brevis</name>
    <dbReference type="NCBI Taxonomy" id="2841508"/>
    <lineage>
        <taxon>Bacteria</taxon>
        <taxon>Bacillati</taxon>
        <taxon>Bacillota</taxon>
        <taxon>Bacilli</taxon>
        <taxon>Bacillales</taxon>
        <taxon>Paenibacillaceae</taxon>
        <taxon>Paenibacillus</taxon>
    </lineage>
</organism>
<dbReference type="Pfam" id="PF13275">
    <property type="entry name" value="S4_2"/>
    <property type="match status" value="1"/>
</dbReference>
<accession>A0ABS6FW88</accession>
<evidence type="ECO:0000313" key="2">
    <source>
        <dbReference type="EMBL" id="MBU5673727.1"/>
    </source>
</evidence>
<sequence>MQTVQISSEYIKLDQFLKLADCISTGGMAKALIQDGAVKVNGEAELRRGRKLYNGDVVEVEDAGTFQVVRSEEA</sequence>
<dbReference type="NCBIfam" id="TIGR02988">
    <property type="entry name" value="YaaA_near_RecF"/>
    <property type="match status" value="1"/>
</dbReference>
<dbReference type="CDD" id="cd00165">
    <property type="entry name" value="S4"/>
    <property type="match status" value="1"/>
</dbReference>
<dbReference type="InterPro" id="IPR014330">
    <property type="entry name" value="RNA-bd_S4-rel_YaaA"/>
</dbReference>
<protein>
    <submittedName>
        <fullName evidence="2">S4 domain-containing protein YaaA</fullName>
    </submittedName>
</protein>
<name>A0ABS6FW88_9BACL</name>
<reference evidence="2 3" key="1">
    <citation type="submission" date="2021-06" db="EMBL/GenBank/DDBJ databases">
        <authorList>
            <person name="Sun Q."/>
            <person name="Li D."/>
        </authorList>
    </citation>
    <scope>NUCLEOTIDE SEQUENCE [LARGE SCALE GENOMIC DNA]</scope>
    <source>
        <strain evidence="2 3">MSJ-6</strain>
    </source>
</reference>
<evidence type="ECO:0000313" key="3">
    <source>
        <dbReference type="Proteomes" id="UP000743001"/>
    </source>
</evidence>
<gene>
    <name evidence="2" type="primary">yaaA</name>
    <name evidence="2" type="ORF">KQJ23_17985</name>
</gene>
<dbReference type="RefSeq" id="WP_216480303.1">
    <property type="nucleotide sequence ID" value="NZ_JAHLQJ010000016.1"/>
</dbReference>
<keyword evidence="1" id="KW-0694">RNA-binding</keyword>